<dbReference type="NCBIfam" id="TIGR02432">
    <property type="entry name" value="lysidine_TilS_N"/>
    <property type="match status" value="1"/>
</dbReference>
<dbReference type="NCBIfam" id="TIGR02433">
    <property type="entry name" value="lysidine_TilS_C"/>
    <property type="match status" value="1"/>
</dbReference>
<reference evidence="10 11" key="1">
    <citation type="journal article" date="2019" name="Int. J. Syst. Evol. Microbiol.">
        <title>The Global Catalogue of Microorganisms (GCM) 10K type strain sequencing project: providing services to taxonomists for standard genome sequencing and annotation.</title>
        <authorList>
            <consortium name="The Broad Institute Genomics Platform"/>
            <consortium name="The Broad Institute Genome Sequencing Center for Infectious Disease"/>
            <person name="Wu L."/>
            <person name="Ma J."/>
        </authorList>
    </citation>
    <scope>NUCLEOTIDE SEQUENCE [LARGE SCALE GENOMIC DNA]</scope>
    <source>
        <strain evidence="10 11">JCM 14331</strain>
    </source>
</reference>
<feature type="domain" description="Lysidine-tRNA(Ile) synthetase C-terminal" evidence="9">
    <location>
        <begin position="360"/>
        <end position="429"/>
    </location>
</feature>
<evidence type="ECO:0000313" key="10">
    <source>
        <dbReference type="EMBL" id="GAA0557197.1"/>
    </source>
</evidence>
<organism evidence="10 11">
    <name type="scientific">Rheinheimera aquimaris</name>
    <dbReference type="NCBI Taxonomy" id="412437"/>
    <lineage>
        <taxon>Bacteria</taxon>
        <taxon>Pseudomonadati</taxon>
        <taxon>Pseudomonadota</taxon>
        <taxon>Gammaproteobacteria</taxon>
        <taxon>Chromatiales</taxon>
        <taxon>Chromatiaceae</taxon>
        <taxon>Rheinheimera</taxon>
    </lineage>
</organism>
<dbReference type="EMBL" id="BAAAEO010000004">
    <property type="protein sequence ID" value="GAA0557197.1"/>
    <property type="molecule type" value="Genomic_DNA"/>
</dbReference>
<dbReference type="EC" id="6.3.4.19" evidence="8"/>
<dbReference type="InterPro" id="IPR012094">
    <property type="entry name" value="tRNA_Ile_lys_synt"/>
</dbReference>
<dbReference type="SMART" id="SM00977">
    <property type="entry name" value="TilS_C"/>
    <property type="match status" value="1"/>
</dbReference>
<evidence type="ECO:0000256" key="7">
    <source>
        <dbReference type="ARBA" id="ARBA00048539"/>
    </source>
</evidence>
<evidence type="ECO:0000256" key="4">
    <source>
        <dbReference type="ARBA" id="ARBA00022694"/>
    </source>
</evidence>
<evidence type="ECO:0000256" key="5">
    <source>
        <dbReference type="ARBA" id="ARBA00022741"/>
    </source>
</evidence>
<dbReference type="SUPFAM" id="SSF82829">
    <property type="entry name" value="MesJ substrate recognition domain-like"/>
    <property type="match status" value="1"/>
</dbReference>
<gene>
    <name evidence="8 10" type="primary">tilS</name>
    <name evidence="10" type="ORF">GCM10009098_26360</name>
</gene>
<dbReference type="CDD" id="cd01992">
    <property type="entry name" value="TilS_N"/>
    <property type="match status" value="1"/>
</dbReference>
<dbReference type="Pfam" id="PF11734">
    <property type="entry name" value="TilS_C"/>
    <property type="match status" value="1"/>
</dbReference>
<dbReference type="PANTHER" id="PTHR43033">
    <property type="entry name" value="TRNA(ILE)-LYSIDINE SYNTHASE-RELATED"/>
    <property type="match status" value="1"/>
</dbReference>
<evidence type="ECO:0000313" key="11">
    <source>
        <dbReference type="Proteomes" id="UP001501169"/>
    </source>
</evidence>
<name>A0ABN1E1X6_9GAMM</name>
<evidence type="ECO:0000256" key="3">
    <source>
        <dbReference type="ARBA" id="ARBA00022598"/>
    </source>
</evidence>
<proteinExistence type="inferred from homology"/>
<protein>
    <recommendedName>
        <fullName evidence="8">tRNA(Ile)-lysidine synthase</fullName>
        <ecNumber evidence="8">6.3.4.19</ecNumber>
    </recommendedName>
    <alternativeName>
        <fullName evidence="8">tRNA(Ile)-2-lysyl-cytidine synthase</fullName>
    </alternativeName>
    <alternativeName>
        <fullName evidence="8">tRNA(Ile)-lysidine synthetase</fullName>
    </alternativeName>
</protein>
<dbReference type="PANTHER" id="PTHR43033:SF1">
    <property type="entry name" value="TRNA(ILE)-LYSIDINE SYNTHASE-RELATED"/>
    <property type="match status" value="1"/>
</dbReference>
<accession>A0ABN1E1X6</accession>
<dbReference type="SUPFAM" id="SSF56037">
    <property type="entry name" value="PheT/TilS domain"/>
    <property type="match status" value="1"/>
</dbReference>
<dbReference type="Gene3D" id="1.20.59.20">
    <property type="match status" value="1"/>
</dbReference>
<comment type="caution">
    <text evidence="10">The sequence shown here is derived from an EMBL/GenBank/DDBJ whole genome shotgun (WGS) entry which is preliminary data.</text>
</comment>
<evidence type="ECO:0000256" key="2">
    <source>
        <dbReference type="ARBA" id="ARBA00022490"/>
    </source>
</evidence>
<sequence length="431" mass="48853">MPELNPRYIVDTVAMRPDNQLVLALSGGLDSMVLLHLLAQARQLQPFTLSAVYVHHGISLHADSWAEFCAAQCARLQVAFATRKVNIAGSDNLEHKAREARYQALAEFVSSDKHMLLTAHHSDDQLESLLLALKRGSGPAGLSGIAQQRGFAAGVMLRPLLAFSRQELVHYARQYQLQWIEDDSNSDMRFDRNFIRHQLTPVLRQRWPHFANTAMRSMQHVAKLQQLADYYTDNALRLCQRGNRLLLSELVKLVPLQQDLVLRRWLLGYGLNPETQWLDTLKRDVISAREDASPVLVLAHYQLRRFADALYLLTETEVQQPSETGLWQSEVTVMLSSGCGQLDFSTDYKEGALPIGVKSGQWVFGKLSQRFKPAGSTLTKPLKQWFKLWQVPPWERQRVPLLMDDGQIIAVAGYASSTAPEHASCWCSWQR</sequence>
<dbReference type="SUPFAM" id="SSF52402">
    <property type="entry name" value="Adenine nucleotide alpha hydrolases-like"/>
    <property type="match status" value="1"/>
</dbReference>
<dbReference type="Gene3D" id="3.40.50.620">
    <property type="entry name" value="HUPs"/>
    <property type="match status" value="1"/>
</dbReference>
<dbReference type="InterPro" id="IPR014729">
    <property type="entry name" value="Rossmann-like_a/b/a_fold"/>
</dbReference>
<comment type="similarity">
    <text evidence="8">Belongs to the tRNA(Ile)-lysidine synthase family.</text>
</comment>
<dbReference type="RefSeq" id="WP_134057103.1">
    <property type="nucleotide sequence ID" value="NZ_BAAAEO010000004.1"/>
</dbReference>
<keyword evidence="4 8" id="KW-0819">tRNA processing</keyword>
<keyword evidence="3 8" id="KW-0436">Ligase</keyword>
<comment type="catalytic activity">
    <reaction evidence="7 8">
        <text>cytidine(34) in tRNA(Ile2) + L-lysine + ATP = lysidine(34) in tRNA(Ile2) + AMP + diphosphate + H(+)</text>
        <dbReference type="Rhea" id="RHEA:43744"/>
        <dbReference type="Rhea" id="RHEA-COMP:10625"/>
        <dbReference type="Rhea" id="RHEA-COMP:10670"/>
        <dbReference type="ChEBI" id="CHEBI:15378"/>
        <dbReference type="ChEBI" id="CHEBI:30616"/>
        <dbReference type="ChEBI" id="CHEBI:32551"/>
        <dbReference type="ChEBI" id="CHEBI:33019"/>
        <dbReference type="ChEBI" id="CHEBI:82748"/>
        <dbReference type="ChEBI" id="CHEBI:83665"/>
        <dbReference type="ChEBI" id="CHEBI:456215"/>
        <dbReference type="EC" id="6.3.4.19"/>
    </reaction>
</comment>
<keyword evidence="11" id="KW-1185">Reference proteome</keyword>
<keyword evidence="2 8" id="KW-0963">Cytoplasm</keyword>
<keyword evidence="5 8" id="KW-0547">Nucleotide-binding</keyword>
<dbReference type="InterPro" id="IPR011063">
    <property type="entry name" value="TilS/TtcA_N"/>
</dbReference>
<comment type="function">
    <text evidence="8">Ligates lysine onto the cytidine present at position 34 of the AUA codon-specific tRNA(Ile) that contains the anticodon CAU, in an ATP-dependent manner. Cytidine is converted to lysidine, thus changing the amino acid specificity of the tRNA from methionine to isoleucine.</text>
</comment>
<dbReference type="Pfam" id="PF01171">
    <property type="entry name" value="ATP_bind_3"/>
    <property type="match status" value="1"/>
</dbReference>
<evidence type="ECO:0000256" key="1">
    <source>
        <dbReference type="ARBA" id="ARBA00004496"/>
    </source>
</evidence>
<dbReference type="InterPro" id="IPR012796">
    <property type="entry name" value="Lysidine-tRNA-synth_C"/>
</dbReference>
<evidence type="ECO:0000256" key="8">
    <source>
        <dbReference type="HAMAP-Rule" id="MF_01161"/>
    </source>
</evidence>
<feature type="binding site" evidence="8">
    <location>
        <begin position="26"/>
        <end position="31"/>
    </location>
    <ligand>
        <name>ATP</name>
        <dbReference type="ChEBI" id="CHEBI:30616"/>
    </ligand>
</feature>
<evidence type="ECO:0000256" key="6">
    <source>
        <dbReference type="ARBA" id="ARBA00022840"/>
    </source>
</evidence>
<evidence type="ECO:0000259" key="9">
    <source>
        <dbReference type="SMART" id="SM00977"/>
    </source>
</evidence>
<keyword evidence="6 8" id="KW-0067">ATP-binding</keyword>
<dbReference type="InterPro" id="IPR012795">
    <property type="entry name" value="tRNA_Ile_lys_synt_N"/>
</dbReference>
<dbReference type="HAMAP" id="MF_01161">
    <property type="entry name" value="tRNA_Ile_lys_synt"/>
    <property type="match status" value="1"/>
</dbReference>
<comment type="domain">
    <text evidence="8">The N-terminal region contains the highly conserved SGGXDS motif, predicted to be a P-loop motif involved in ATP binding.</text>
</comment>
<dbReference type="Pfam" id="PF09179">
    <property type="entry name" value="TilS"/>
    <property type="match status" value="1"/>
</dbReference>
<dbReference type="Proteomes" id="UP001501169">
    <property type="component" value="Unassembled WGS sequence"/>
</dbReference>
<comment type="subcellular location">
    <subcellularLocation>
        <location evidence="1 8">Cytoplasm</location>
    </subcellularLocation>
</comment>
<dbReference type="InterPro" id="IPR015262">
    <property type="entry name" value="tRNA_Ile_lys_synt_subst-bd"/>
</dbReference>